<sequence>MTIPDATDAASQLTEDFRWGEVPAVRDASVTERAALADPSLGGIAGFKGPFRGNGLNTIFRPQDFAVSPTKLPKPAHGPNDNILELNLTEESLSFSDPLGSIPNRGFVQGDAFLNGIPYVQKVKDIADPAHPVDIHFEPGVWLSVPKTQVPAEDPSVARMASIPHGATIEAQGRSFTVPGGPHIDPVDITPFPIGDPSGRLVDRFPSQDVADEGTFRIPQDLSSFSAAGTITKEILANPNLVIDERQKKQHITSTTVIIISTNPASPLFGGGTDNIAFLLGDKDAAKPNADAVQMDAIFWVETVSERITLPTAYRPGLPLVVPGSTAAGKPVPSFAIHSEKPVAAGTPIDVTYTQIQYTQTVLLNFNGLSWPHVSVATLVPEHPVRATV</sequence>
<evidence type="ECO:0000313" key="2">
    <source>
        <dbReference type="Proteomes" id="UP001199469"/>
    </source>
</evidence>
<dbReference type="EMBL" id="JAJNDB010000005">
    <property type="protein sequence ID" value="MCD2196131.1"/>
    <property type="molecule type" value="Genomic_DNA"/>
</dbReference>
<reference evidence="1 2" key="1">
    <citation type="submission" date="2021-11" db="EMBL/GenBank/DDBJ databases">
        <title>Draft genome sequence of Actinomycetospora sp. SF1 isolated from the rhizosphere soil.</title>
        <authorList>
            <person name="Duangmal K."/>
            <person name="Chantavorakit T."/>
        </authorList>
    </citation>
    <scope>NUCLEOTIDE SEQUENCE [LARGE SCALE GENOMIC DNA]</scope>
    <source>
        <strain evidence="1 2">TBRC 5722</strain>
    </source>
</reference>
<accession>A0ABS8PCX6</accession>
<dbReference type="InterPro" id="IPR047975">
    <property type="entry name" value="Heme_bind_FMP"/>
</dbReference>
<dbReference type="Proteomes" id="UP001199469">
    <property type="component" value="Unassembled WGS sequence"/>
</dbReference>
<comment type="caution">
    <text evidence="1">The sequence shown here is derived from an EMBL/GenBank/DDBJ whole genome shotgun (WGS) entry which is preliminary data.</text>
</comment>
<name>A0ABS8PCX6_9PSEU</name>
<evidence type="ECO:0000313" key="1">
    <source>
        <dbReference type="EMBL" id="MCD2196131.1"/>
    </source>
</evidence>
<keyword evidence="2" id="KW-1185">Reference proteome</keyword>
<dbReference type="RefSeq" id="WP_230737986.1">
    <property type="nucleotide sequence ID" value="NZ_JAJNDB010000005.1"/>
</dbReference>
<organism evidence="1 2">
    <name type="scientific">Actinomycetospora endophytica</name>
    <dbReference type="NCBI Taxonomy" id="2291215"/>
    <lineage>
        <taxon>Bacteria</taxon>
        <taxon>Bacillati</taxon>
        <taxon>Actinomycetota</taxon>
        <taxon>Actinomycetes</taxon>
        <taxon>Pseudonocardiales</taxon>
        <taxon>Pseudonocardiaceae</taxon>
        <taxon>Actinomycetospora</taxon>
    </lineage>
</organism>
<protein>
    <submittedName>
        <fullName evidence="1">Heme-binding protein</fullName>
    </submittedName>
</protein>
<proteinExistence type="predicted"/>
<dbReference type="NCBIfam" id="NF040572">
    <property type="entry name" value="heme_bind_FMP"/>
    <property type="match status" value="1"/>
</dbReference>
<gene>
    <name evidence="1" type="ORF">LQ327_22420</name>
</gene>